<accession>A0A080M5Z9</accession>
<reference evidence="3" key="1">
    <citation type="submission" date="2014-02" db="EMBL/GenBank/DDBJ databases">
        <title>Expanding our view of genomic diversity in Candidatus Accumulibacter clades.</title>
        <authorList>
            <person name="Skennerton C.T."/>
            <person name="Barr J.J."/>
            <person name="Slater F.R."/>
            <person name="Bond P.L."/>
            <person name="Tyson G.W."/>
        </authorList>
    </citation>
    <scope>NUCLEOTIDE SEQUENCE [LARGE SCALE GENOMIC DNA]</scope>
</reference>
<evidence type="ECO:0000256" key="2">
    <source>
        <dbReference type="ARBA" id="ARBA00023125"/>
    </source>
</evidence>
<organism evidence="3 4">
    <name type="scientific">Candidatus Accumulibacter cognatus</name>
    <dbReference type="NCBI Taxonomy" id="2954383"/>
    <lineage>
        <taxon>Bacteria</taxon>
        <taxon>Pseudomonadati</taxon>
        <taxon>Pseudomonadota</taxon>
        <taxon>Betaproteobacteria</taxon>
        <taxon>Candidatus Accumulibacter</taxon>
    </lineage>
</organism>
<evidence type="ECO:0000313" key="4">
    <source>
        <dbReference type="Proteomes" id="UP000021315"/>
    </source>
</evidence>
<evidence type="ECO:0000313" key="3">
    <source>
        <dbReference type="EMBL" id="KFB76722.1"/>
    </source>
</evidence>
<name>A0A080M5Z9_9PROT</name>
<comment type="caution">
    <text evidence="3">The sequence shown here is derived from an EMBL/GenBank/DDBJ whole genome shotgun (WGS) entry which is preliminary data.</text>
</comment>
<dbReference type="PANTHER" id="PTHR30408:SF12">
    <property type="entry name" value="TYPE I RESTRICTION ENZYME MJAVIII SPECIFICITY SUBUNIT"/>
    <property type="match status" value="1"/>
</dbReference>
<keyword evidence="1" id="KW-0680">Restriction system</keyword>
<keyword evidence="2" id="KW-0238">DNA-binding</keyword>
<dbReference type="GO" id="GO:0009307">
    <property type="term" value="P:DNA restriction-modification system"/>
    <property type="evidence" value="ECO:0007669"/>
    <property type="project" value="UniProtKB-KW"/>
</dbReference>
<dbReference type="Proteomes" id="UP000021315">
    <property type="component" value="Unassembled WGS sequence"/>
</dbReference>
<gene>
    <name evidence="3" type="ORF">AW06_002198</name>
</gene>
<sequence length="452" mass="50348">MAVWSTVDVSELGHAQRIEADYYRPHYLEVSARLEAVKSVPLTRHLGYLTDGTHVTPKYVPQGVPFLSSSDIDPFIVSPDIEKFISEAEHLRLRHCQPDAGDILMSKSGRIGSCAVVPASIKKGDWNIYEGVALLRVDGVEPHYVAAFLNSKYGHSQIRRELKGVAQPHLHLEDIRRLKLFVPEHHEMAEVSALVLGGTGRAQCAHRLFQDAQAALETELGLDKLTYQNPVGYVAQFSDLEASHRSDAQYYRPRFKQLIEHLSAFSSARVRDIRSLNRRGLQPIYLRNGDVDVVNSQHLGPKHIDYDGLEKTSAKSFAAAPEAHIKKDDLLIYTTGAYIGRTNVYLSDAPAMASNHVNILRLQPGIDAAYMALVFQSIVGQFQTQQHARGSAQAELYPSDIDRFVVPLLDADKQKAIGDLLRESLAKQQESHGLLEQAKTRVEQLIEAAIQP</sequence>
<keyword evidence="4" id="KW-1185">Reference proteome</keyword>
<proteinExistence type="predicted"/>
<protein>
    <submittedName>
        <fullName evidence="3">Type I restriction modification DNA specificity domain protein</fullName>
    </submittedName>
</protein>
<dbReference type="AlphaFoldDB" id="A0A080M5Z9"/>
<evidence type="ECO:0000256" key="1">
    <source>
        <dbReference type="ARBA" id="ARBA00022747"/>
    </source>
</evidence>
<dbReference type="STRING" id="1453999.AW06_002198"/>
<dbReference type="SUPFAM" id="SSF116734">
    <property type="entry name" value="DNA methylase specificity domain"/>
    <property type="match status" value="2"/>
</dbReference>
<dbReference type="EMBL" id="JDST02000047">
    <property type="protein sequence ID" value="KFB76722.1"/>
    <property type="molecule type" value="Genomic_DNA"/>
</dbReference>
<dbReference type="InterPro" id="IPR052021">
    <property type="entry name" value="Type-I_RS_S_subunit"/>
</dbReference>
<dbReference type="InterPro" id="IPR044946">
    <property type="entry name" value="Restrct_endonuc_typeI_TRD_sf"/>
</dbReference>
<dbReference type="Gene3D" id="3.90.220.20">
    <property type="entry name" value="DNA methylase specificity domains"/>
    <property type="match status" value="2"/>
</dbReference>
<dbReference type="RefSeq" id="WP_273704559.1">
    <property type="nucleotide sequence ID" value="NZ_JDST02000047.1"/>
</dbReference>
<dbReference type="PANTHER" id="PTHR30408">
    <property type="entry name" value="TYPE-1 RESTRICTION ENZYME ECOKI SPECIFICITY PROTEIN"/>
    <property type="match status" value="1"/>
</dbReference>
<dbReference type="GO" id="GO:0003677">
    <property type="term" value="F:DNA binding"/>
    <property type="evidence" value="ECO:0007669"/>
    <property type="project" value="UniProtKB-KW"/>
</dbReference>